<dbReference type="GO" id="GO:0046872">
    <property type="term" value="F:metal ion binding"/>
    <property type="evidence" value="ECO:0007669"/>
    <property type="project" value="UniProtKB-KW"/>
</dbReference>
<dbReference type="EMBL" id="CP069031">
    <property type="protein sequence ID" value="QRC99184.1"/>
    <property type="molecule type" value="Genomic_DNA"/>
</dbReference>
<keyword evidence="6" id="KW-0186">Copper</keyword>
<dbReference type="Pfam" id="PF18132">
    <property type="entry name" value="Tyrosinase_C"/>
    <property type="match status" value="1"/>
</dbReference>
<feature type="compositionally biased region" description="Polar residues" evidence="11">
    <location>
        <begin position="641"/>
        <end position="656"/>
    </location>
</feature>
<evidence type="ECO:0000256" key="1">
    <source>
        <dbReference type="ARBA" id="ARBA00001973"/>
    </source>
</evidence>
<feature type="signal peptide" evidence="12">
    <location>
        <begin position="1"/>
        <end position="31"/>
    </location>
</feature>
<dbReference type="PANTHER" id="PTHR11474">
    <property type="entry name" value="TYROSINASE FAMILY MEMBER"/>
    <property type="match status" value="1"/>
</dbReference>
<evidence type="ECO:0000256" key="4">
    <source>
        <dbReference type="ARBA" id="ARBA00022723"/>
    </source>
</evidence>
<dbReference type="OrthoDB" id="6132182at2759"/>
<feature type="non-terminal residue" evidence="14">
    <location>
        <position position="750"/>
    </location>
</feature>
<keyword evidence="4" id="KW-0479">Metal-binding</keyword>
<feature type="compositionally biased region" description="Polar residues" evidence="11">
    <location>
        <begin position="617"/>
        <end position="634"/>
    </location>
</feature>
<dbReference type="AlphaFoldDB" id="A0A7U2FA14"/>
<gene>
    <name evidence="14" type="ORF">JI435_065160</name>
</gene>
<feature type="region of interest" description="Disordered" evidence="11">
    <location>
        <begin position="585"/>
        <end position="656"/>
    </location>
</feature>
<evidence type="ECO:0000313" key="15">
    <source>
        <dbReference type="Proteomes" id="UP000663193"/>
    </source>
</evidence>
<evidence type="ECO:0000256" key="8">
    <source>
        <dbReference type="ARBA" id="ARBA00023101"/>
    </source>
</evidence>
<evidence type="ECO:0000256" key="2">
    <source>
        <dbReference type="ARBA" id="ARBA00009928"/>
    </source>
</evidence>
<evidence type="ECO:0000256" key="10">
    <source>
        <dbReference type="ARBA" id="ARBA00048881"/>
    </source>
</evidence>
<feature type="domain" description="Tyrosinase copper-binding" evidence="13">
    <location>
        <begin position="331"/>
        <end position="342"/>
    </location>
</feature>
<comment type="catalytic activity">
    <reaction evidence="9">
        <text>2 L-dopa + O2 = 2 L-dopaquinone + 2 H2O</text>
        <dbReference type="Rhea" id="RHEA:34287"/>
        <dbReference type="ChEBI" id="CHEBI:15377"/>
        <dbReference type="ChEBI" id="CHEBI:15379"/>
        <dbReference type="ChEBI" id="CHEBI:57504"/>
        <dbReference type="ChEBI" id="CHEBI:57924"/>
        <dbReference type="EC" id="1.14.18.1"/>
    </reaction>
</comment>
<keyword evidence="15" id="KW-1185">Reference proteome</keyword>
<keyword evidence="8" id="KW-0470">Melanin biosynthesis</keyword>
<feature type="compositionally biased region" description="Low complexity" evidence="11">
    <location>
        <begin position="685"/>
        <end position="733"/>
    </location>
</feature>
<proteinExistence type="inferred from homology"/>
<reference evidence="15" key="1">
    <citation type="journal article" date="2021" name="BMC Genomics">
        <title>Chromosome-level genome assembly and manually-curated proteome of model necrotroph Parastagonospora nodorum Sn15 reveals a genome-wide trove of candidate effector homologs, and redundancy of virulence-related functions within an accessory chromosome.</title>
        <authorList>
            <person name="Bertazzoni S."/>
            <person name="Jones D.A.B."/>
            <person name="Phan H.T."/>
            <person name="Tan K.-C."/>
            <person name="Hane J.K."/>
        </authorList>
    </citation>
    <scope>NUCLEOTIDE SEQUENCE [LARGE SCALE GENOMIC DNA]</scope>
    <source>
        <strain evidence="15">SN15 / ATCC MYA-4574 / FGSC 10173)</strain>
    </source>
</reference>
<evidence type="ECO:0000256" key="3">
    <source>
        <dbReference type="ARBA" id="ARBA00011906"/>
    </source>
</evidence>
<keyword evidence="5" id="KW-0560">Oxidoreductase</keyword>
<dbReference type="GO" id="GO:0042438">
    <property type="term" value="P:melanin biosynthetic process"/>
    <property type="evidence" value="ECO:0007669"/>
    <property type="project" value="UniProtKB-KW"/>
</dbReference>
<dbReference type="InterPro" id="IPR002227">
    <property type="entry name" value="Tyrosinase_Cu-bd"/>
</dbReference>
<protein>
    <recommendedName>
        <fullName evidence="3">tyrosinase</fullName>
        <ecNumber evidence="3">1.14.18.1</ecNumber>
    </recommendedName>
</protein>
<keyword evidence="12" id="KW-0732">Signal</keyword>
<comment type="cofactor">
    <cofactor evidence="1">
        <name>Cu(2+)</name>
        <dbReference type="ChEBI" id="CHEBI:29036"/>
    </cofactor>
</comment>
<evidence type="ECO:0000256" key="9">
    <source>
        <dbReference type="ARBA" id="ARBA00048233"/>
    </source>
</evidence>
<evidence type="ECO:0000256" key="12">
    <source>
        <dbReference type="SAM" id="SignalP"/>
    </source>
</evidence>
<dbReference type="InterPro" id="IPR008922">
    <property type="entry name" value="Di-copper_centre_dom_sf"/>
</dbReference>
<feature type="region of interest" description="Disordered" evidence="11">
    <location>
        <begin position="685"/>
        <end position="734"/>
    </location>
</feature>
<dbReference type="GO" id="GO:0004503">
    <property type="term" value="F:tyrosinase activity"/>
    <property type="evidence" value="ECO:0007669"/>
    <property type="project" value="UniProtKB-EC"/>
</dbReference>
<evidence type="ECO:0000256" key="11">
    <source>
        <dbReference type="SAM" id="MobiDB-lite"/>
    </source>
</evidence>
<dbReference type="InterPro" id="IPR050316">
    <property type="entry name" value="Tyrosinase/Hemocyanin"/>
</dbReference>
<name>A0A7U2FA14_PHANO</name>
<dbReference type="VEuPathDB" id="FungiDB:JI435_065160"/>
<evidence type="ECO:0000256" key="7">
    <source>
        <dbReference type="ARBA" id="ARBA00023033"/>
    </source>
</evidence>
<dbReference type="Gene3D" id="1.10.1280.10">
    <property type="entry name" value="Di-copper center containing domain from catechol oxidase"/>
    <property type="match status" value="1"/>
</dbReference>
<accession>A0A7U2FA14</accession>
<dbReference type="PRINTS" id="PR00092">
    <property type="entry name" value="TYROSINASE"/>
</dbReference>
<dbReference type="SUPFAM" id="SSF48056">
    <property type="entry name" value="Di-copper centre-containing domain"/>
    <property type="match status" value="1"/>
</dbReference>
<evidence type="ECO:0000256" key="5">
    <source>
        <dbReference type="ARBA" id="ARBA00023002"/>
    </source>
</evidence>
<sequence length="750" mass="81984">FHSFRLVTMKSFFSQLAGVTATLSLLATVQAASNSSTAPSCGVLQYTDDSYFSVVGVQGTGVHPRMEIRELEKDTELWNMYMMALSRFQAMDQREKISYFKIAGIHGFPLGQWDNVAGRKTSHVMGYCPHVSNLFGTWHRPYLALFEQILHDRAVDIANEYPAGEARQNARKIADKVRLTYWDWAVDPPTSEGIMPKCLRSPTATVTFPNGTKGEIANPLYRYDFHPLKAEDFSALKGFEFTEWEHTIRYPLDPHSANATSRNDEINVRLSKQQPNLRDMVYKLLTTYQPFNEVSNKANGGTIGNFETLHDGVHNVFGLGHMGIIEVSAFDPIFWMHHCSMDRLVALYQTRFPDTWIEDSKQAMGTFTFEKGSIQGPDSPLTPFHMNADGDMWTSTTVRNWTAFGYTYPELIGNPSNETFTSTLNKLYKPQTQGLNNTDIHLLPPALRGNETNTTTQATDWLCEVHMPADIKISYSVRAFLGEPNADPRKWPTDSNYVGQLATLSSSRMTTDVIMSGSIGLTEKLAQKHASGELKSLSKPAVAAYLKDNFHWRIQALDFSEIPRNNPPAGLNVTVYSVPIAVPESDTEVPTRSGNVEYNRDIDGKPPIYNGPGIDGTNFTIPAGQSSGQYNVTSGEFEWKNGTSGDSSSTQGVSRTTVSLGASSSAVRSSSASVSSAMPSSSAASSSAIASSSSPVSTTVSSSSSTIASQAPGSTSGASTSASAEAPATTKPADPQTKYVTSIVMQYVTL</sequence>
<dbReference type="Pfam" id="PF00264">
    <property type="entry name" value="Tyrosinase"/>
    <property type="match status" value="1"/>
</dbReference>
<dbReference type="Proteomes" id="UP000663193">
    <property type="component" value="Chromosome 9"/>
</dbReference>
<feature type="chain" id="PRO_5031193913" description="tyrosinase" evidence="12">
    <location>
        <begin position="32"/>
        <end position="750"/>
    </location>
</feature>
<comment type="similarity">
    <text evidence="2">Belongs to the tyrosinase family.</text>
</comment>
<dbReference type="PROSITE" id="PS00498">
    <property type="entry name" value="TYROSINASE_2"/>
    <property type="match status" value="1"/>
</dbReference>
<dbReference type="EC" id="1.14.18.1" evidence="3"/>
<keyword evidence="7" id="KW-0503">Monooxygenase</keyword>
<organism evidence="14 15">
    <name type="scientific">Phaeosphaeria nodorum (strain SN15 / ATCC MYA-4574 / FGSC 10173)</name>
    <name type="common">Glume blotch fungus</name>
    <name type="synonym">Parastagonospora nodorum</name>
    <dbReference type="NCBI Taxonomy" id="321614"/>
    <lineage>
        <taxon>Eukaryota</taxon>
        <taxon>Fungi</taxon>
        <taxon>Dikarya</taxon>
        <taxon>Ascomycota</taxon>
        <taxon>Pezizomycotina</taxon>
        <taxon>Dothideomycetes</taxon>
        <taxon>Pleosporomycetidae</taxon>
        <taxon>Pleosporales</taxon>
        <taxon>Pleosporineae</taxon>
        <taxon>Phaeosphaeriaceae</taxon>
        <taxon>Parastagonospora</taxon>
    </lineage>
</organism>
<comment type="catalytic activity">
    <reaction evidence="10">
        <text>L-tyrosine + O2 = L-dopaquinone + H2O</text>
        <dbReference type="Rhea" id="RHEA:18117"/>
        <dbReference type="ChEBI" id="CHEBI:15377"/>
        <dbReference type="ChEBI" id="CHEBI:15379"/>
        <dbReference type="ChEBI" id="CHEBI:57924"/>
        <dbReference type="ChEBI" id="CHEBI:58315"/>
        <dbReference type="EC" id="1.14.18.1"/>
    </reaction>
</comment>
<dbReference type="InterPro" id="IPR041640">
    <property type="entry name" value="Tyrosinase_C"/>
</dbReference>
<dbReference type="PANTHER" id="PTHR11474:SF76">
    <property type="entry name" value="SHKT DOMAIN-CONTAINING PROTEIN"/>
    <property type="match status" value="1"/>
</dbReference>
<evidence type="ECO:0000313" key="14">
    <source>
        <dbReference type="EMBL" id="QRC99184.1"/>
    </source>
</evidence>
<evidence type="ECO:0000256" key="6">
    <source>
        <dbReference type="ARBA" id="ARBA00023008"/>
    </source>
</evidence>
<evidence type="ECO:0000259" key="13">
    <source>
        <dbReference type="PROSITE" id="PS00498"/>
    </source>
</evidence>